<gene>
    <name evidence="2" type="ORF">MAPG_04619</name>
</gene>
<keyword evidence="1" id="KW-0732">Signal</keyword>
<name>A0A0C4DX81_MAGP6</name>
<proteinExistence type="predicted"/>
<dbReference type="EMBL" id="ADBL01001079">
    <property type="status" value="NOT_ANNOTATED_CDS"/>
    <property type="molecule type" value="Genomic_DNA"/>
</dbReference>
<protein>
    <recommendedName>
        <fullName evidence="5">Extracellular membrane protein CFEM domain-containing protein</fullName>
    </recommendedName>
</protein>
<dbReference type="EnsemblFungi" id="MAPG_04619T0">
    <property type="protein sequence ID" value="MAPG_04619T0"/>
    <property type="gene ID" value="MAPG_04619"/>
</dbReference>
<evidence type="ECO:0008006" key="5">
    <source>
        <dbReference type="Google" id="ProtNLM"/>
    </source>
</evidence>
<dbReference type="EMBL" id="GL876968">
    <property type="protein sequence ID" value="KLU85596.1"/>
    <property type="molecule type" value="Genomic_DNA"/>
</dbReference>
<feature type="signal peptide" evidence="1">
    <location>
        <begin position="1"/>
        <end position="23"/>
    </location>
</feature>
<evidence type="ECO:0000313" key="2">
    <source>
        <dbReference type="EMBL" id="KLU85596.1"/>
    </source>
</evidence>
<evidence type="ECO:0000313" key="3">
    <source>
        <dbReference type="EnsemblFungi" id="MAPG_04619T0"/>
    </source>
</evidence>
<keyword evidence="4" id="KW-1185">Reference proteome</keyword>
<dbReference type="Proteomes" id="UP000011715">
    <property type="component" value="Unassembled WGS sequence"/>
</dbReference>
<reference evidence="4" key="2">
    <citation type="submission" date="2010-05" db="EMBL/GenBank/DDBJ databases">
        <title>The genome sequence of Magnaporthe poae strain ATCC 64411.</title>
        <authorList>
            <person name="Ma L.-J."/>
            <person name="Dead R."/>
            <person name="Young S."/>
            <person name="Zeng Q."/>
            <person name="Koehrsen M."/>
            <person name="Alvarado L."/>
            <person name="Berlin A."/>
            <person name="Chapman S.B."/>
            <person name="Chen Z."/>
            <person name="Freedman E."/>
            <person name="Gellesch M."/>
            <person name="Goldberg J."/>
            <person name="Griggs A."/>
            <person name="Gujja S."/>
            <person name="Heilman E.R."/>
            <person name="Heiman D."/>
            <person name="Hepburn T."/>
            <person name="Howarth C."/>
            <person name="Jen D."/>
            <person name="Larson L."/>
            <person name="Mehta T."/>
            <person name="Neiman D."/>
            <person name="Pearson M."/>
            <person name="Roberts A."/>
            <person name="Saif S."/>
            <person name="Shea T."/>
            <person name="Shenoy N."/>
            <person name="Sisk P."/>
            <person name="Stolte C."/>
            <person name="Sykes S."/>
            <person name="Walk T."/>
            <person name="White J."/>
            <person name="Yandava C."/>
            <person name="Haas B."/>
            <person name="Nusbaum C."/>
            <person name="Birren B."/>
        </authorList>
    </citation>
    <scope>NUCLEOTIDE SEQUENCE [LARGE SCALE GENOMIC DNA]</scope>
    <source>
        <strain evidence="4">ATCC 64411 / 73-15</strain>
    </source>
</reference>
<reference evidence="3" key="5">
    <citation type="submission" date="2015-06" db="UniProtKB">
        <authorList>
            <consortium name="EnsemblFungi"/>
        </authorList>
    </citation>
    <scope>IDENTIFICATION</scope>
    <source>
        <strain evidence="3">ATCC 64411</strain>
    </source>
</reference>
<evidence type="ECO:0000256" key="1">
    <source>
        <dbReference type="SAM" id="SignalP"/>
    </source>
</evidence>
<feature type="chain" id="PRO_5009385423" description="Extracellular membrane protein CFEM domain-containing protein" evidence="1">
    <location>
        <begin position="24"/>
        <end position="83"/>
    </location>
</feature>
<accession>A0A0C4DX81</accession>
<reference evidence="2" key="1">
    <citation type="submission" date="2010-05" db="EMBL/GenBank/DDBJ databases">
        <title>The Genome Sequence of Magnaporthe poae strain ATCC 64411.</title>
        <authorList>
            <consortium name="The Broad Institute Genome Sequencing Platform"/>
            <consortium name="Broad Institute Genome Sequencing Center for Infectious Disease"/>
            <person name="Ma L.-J."/>
            <person name="Dead R."/>
            <person name="Young S."/>
            <person name="Zeng Q."/>
            <person name="Koehrsen M."/>
            <person name="Alvarado L."/>
            <person name="Berlin A."/>
            <person name="Chapman S.B."/>
            <person name="Chen Z."/>
            <person name="Freedman E."/>
            <person name="Gellesch M."/>
            <person name="Goldberg J."/>
            <person name="Griggs A."/>
            <person name="Gujja S."/>
            <person name="Heilman E.R."/>
            <person name="Heiman D."/>
            <person name="Hepburn T."/>
            <person name="Howarth C."/>
            <person name="Jen D."/>
            <person name="Larson L."/>
            <person name="Mehta T."/>
            <person name="Neiman D."/>
            <person name="Pearson M."/>
            <person name="Roberts A."/>
            <person name="Saif S."/>
            <person name="Shea T."/>
            <person name="Shenoy N."/>
            <person name="Sisk P."/>
            <person name="Stolte C."/>
            <person name="Sykes S."/>
            <person name="Walk T."/>
            <person name="White J."/>
            <person name="Yandava C."/>
            <person name="Haas B."/>
            <person name="Nusbaum C."/>
            <person name="Birren B."/>
        </authorList>
    </citation>
    <scope>NUCLEOTIDE SEQUENCE</scope>
    <source>
        <strain evidence="2">ATCC 64411</strain>
    </source>
</reference>
<sequence length="83" mass="8338">MKLFVALSLALAGMAIASPAVDADNGLQNLDKRKLQCCPLDCLIRCAGSNGASGPSVPAGVCVSECCQDAVTELIKGEGDKGG</sequence>
<evidence type="ECO:0000313" key="4">
    <source>
        <dbReference type="Proteomes" id="UP000011715"/>
    </source>
</evidence>
<reference evidence="3" key="4">
    <citation type="journal article" date="2015" name="G3 (Bethesda)">
        <title>Genome sequences of three phytopathogenic species of the Magnaporthaceae family of fungi.</title>
        <authorList>
            <person name="Okagaki L.H."/>
            <person name="Nunes C.C."/>
            <person name="Sailsbery J."/>
            <person name="Clay B."/>
            <person name="Brown D."/>
            <person name="John T."/>
            <person name="Oh Y."/>
            <person name="Young N."/>
            <person name="Fitzgerald M."/>
            <person name="Haas B.J."/>
            <person name="Zeng Q."/>
            <person name="Young S."/>
            <person name="Adiconis X."/>
            <person name="Fan L."/>
            <person name="Levin J.Z."/>
            <person name="Mitchell T.K."/>
            <person name="Okubara P.A."/>
            <person name="Farman M.L."/>
            <person name="Kohn L.M."/>
            <person name="Birren B."/>
            <person name="Ma L.-J."/>
            <person name="Dean R.A."/>
        </authorList>
    </citation>
    <scope>NUCLEOTIDE SEQUENCE</scope>
    <source>
        <strain evidence="3">ATCC 64411 / 73-15</strain>
    </source>
</reference>
<dbReference type="VEuPathDB" id="FungiDB:MAPG_04619"/>
<reference evidence="2" key="3">
    <citation type="submission" date="2011-03" db="EMBL/GenBank/DDBJ databases">
        <title>Annotation of Magnaporthe poae ATCC 64411.</title>
        <authorList>
            <person name="Ma L.-J."/>
            <person name="Dead R."/>
            <person name="Young S.K."/>
            <person name="Zeng Q."/>
            <person name="Gargeya S."/>
            <person name="Fitzgerald M."/>
            <person name="Haas B."/>
            <person name="Abouelleil A."/>
            <person name="Alvarado L."/>
            <person name="Arachchi H.M."/>
            <person name="Berlin A."/>
            <person name="Brown A."/>
            <person name="Chapman S.B."/>
            <person name="Chen Z."/>
            <person name="Dunbar C."/>
            <person name="Freedman E."/>
            <person name="Gearin G."/>
            <person name="Gellesch M."/>
            <person name="Goldberg J."/>
            <person name="Griggs A."/>
            <person name="Gujja S."/>
            <person name="Heiman D."/>
            <person name="Howarth C."/>
            <person name="Larson L."/>
            <person name="Lui A."/>
            <person name="MacDonald P.J.P."/>
            <person name="Mehta T."/>
            <person name="Montmayeur A."/>
            <person name="Murphy C."/>
            <person name="Neiman D."/>
            <person name="Pearson M."/>
            <person name="Priest M."/>
            <person name="Roberts A."/>
            <person name="Saif S."/>
            <person name="Shea T."/>
            <person name="Shenoy N."/>
            <person name="Sisk P."/>
            <person name="Stolte C."/>
            <person name="Sykes S."/>
            <person name="Yandava C."/>
            <person name="Wortman J."/>
            <person name="Nusbaum C."/>
            <person name="Birren B."/>
        </authorList>
    </citation>
    <scope>NUCLEOTIDE SEQUENCE</scope>
    <source>
        <strain evidence="2">ATCC 64411</strain>
    </source>
</reference>
<dbReference type="AlphaFoldDB" id="A0A0C4DX81"/>
<organism evidence="3 4">
    <name type="scientific">Magnaporthiopsis poae (strain ATCC 64411 / 73-15)</name>
    <name type="common">Kentucky bluegrass fungus</name>
    <name type="synonym">Magnaporthe poae</name>
    <dbReference type="NCBI Taxonomy" id="644358"/>
    <lineage>
        <taxon>Eukaryota</taxon>
        <taxon>Fungi</taxon>
        <taxon>Dikarya</taxon>
        <taxon>Ascomycota</taxon>
        <taxon>Pezizomycotina</taxon>
        <taxon>Sordariomycetes</taxon>
        <taxon>Sordariomycetidae</taxon>
        <taxon>Magnaporthales</taxon>
        <taxon>Magnaporthaceae</taxon>
        <taxon>Magnaporthiopsis</taxon>
    </lineage>
</organism>